<dbReference type="AlphaFoldDB" id="A0A9W4T540"/>
<dbReference type="EMBL" id="CAMKVN010008832">
    <property type="protein sequence ID" value="CAI2192876.1"/>
    <property type="molecule type" value="Genomic_DNA"/>
</dbReference>
<accession>A0A9W4T540</accession>
<dbReference type="OrthoDB" id="2410064at2759"/>
<organism evidence="1 2">
    <name type="scientific">Funneliformis geosporum</name>
    <dbReference type="NCBI Taxonomy" id="1117311"/>
    <lineage>
        <taxon>Eukaryota</taxon>
        <taxon>Fungi</taxon>
        <taxon>Fungi incertae sedis</taxon>
        <taxon>Mucoromycota</taxon>
        <taxon>Glomeromycotina</taxon>
        <taxon>Glomeromycetes</taxon>
        <taxon>Glomerales</taxon>
        <taxon>Glomeraceae</taxon>
        <taxon>Funneliformis</taxon>
    </lineage>
</organism>
<feature type="non-terminal residue" evidence="1">
    <location>
        <position position="1"/>
    </location>
</feature>
<sequence>YWNRDSDFWGDVQNWNVFYITKVPDCTPQSSHSALTSELEILLNRLPSNSKKYKTANFIRKSIQIFCGYLVERRVSCRELWIPFMTRICHNVGRAQLHP</sequence>
<evidence type="ECO:0000313" key="2">
    <source>
        <dbReference type="Proteomes" id="UP001153678"/>
    </source>
</evidence>
<protein>
    <submittedName>
        <fullName evidence="1">12541_t:CDS:1</fullName>
    </submittedName>
</protein>
<evidence type="ECO:0000313" key="1">
    <source>
        <dbReference type="EMBL" id="CAI2192876.1"/>
    </source>
</evidence>
<dbReference type="Proteomes" id="UP001153678">
    <property type="component" value="Unassembled WGS sequence"/>
</dbReference>
<gene>
    <name evidence="1" type="ORF">FWILDA_LOCUS15796</name>
</gene>
<name>A0A9W4T540_9GLOM</name>
<comment type="caution">
    <text evidence="1">The sequence shown here is derived from an EMBL/GenBank/DDBJ whole genome shotgun (WGS) entry which is preliminary data.</text>
</comment>
<proteinExistence type="predicted"/>
<reference evidence="1" key="1">
    <citation type="submission" date="2022-08" db="EMBL/GenBank/DDBJ databases">
        <authorList>
            <person name="Kallberg Y."/>
            <person name="Tangrot J."/>
            <person name="Rosling A."/>
        </authorList>
    </citation>
    <scope>NUCLEOTIDE SEQUENCE</scope>
    <source>
        <strain evidence="1">Wild A</strain>
    </source>
</reference>
<keyword evidence="2" id="KW-1185">Reference proteome</keyword>